<accession>A0A9E5A1J7</accession>
<reference evidence="4" key="1">
    <citation type="submission" date="2022-12" db="EMBL/GenBank/DDBJ databases">
        <title>Reclassification of two methanogenic archaea species isolated from the Kolyma lowland permafrost.</title>
        <authorList>
            <person name="Trubitsyn V.E."/>
            <person name="Rivkina E.M."/>
            <person name="Shcherbakova V.A."/>
        </authorList>
    </citation>
    <scope>NUCLEOTIDE SEQUENCE</scope>
    <source>
        <strain evidence="3">M2</strain>
        <strain evidence="4">MK4</strain>
    </source>
</reference>
<feature type="domain" description="NERD" evidence="1">
    <location>
        <begin position="19"/>
        <end position="100"/>
    </location>
</feature>
<evidence type="ECO:0000313" key="5">
    <source>
        <dbReference type="Proteomes" id="UP001068021"/>
    </source>
</evidence>
<dbReference type="Proteomes" id="UP001068021">
    <property type="component" value="Unassembled WGS sequence"/>
</dbReference>
<organism evidence="4">
    <name type="scientific">Methanobacterium veterum</name>
    <dbReference type="NCBI Taxonomy" id="408577"/>
    <lineage>
        <taxon>Archaea</taxon>
        <taxon>Methanobacteriati</taxon>
        <taxon>Methanobacteriota</taxon>
        <taxon>Methanomada group</taxon>
        <taxon>Methanobacteria</taxon>
        <taxon>Methanobacteriales</taxon>
        <taxon>Methanobacteriaceae</taxon>
        <taxon>Methanobacterium</taxon>
    </lineage>
</organism>
<dbReference type="GO" id="GO:0005829">
    <property type="term" value="C:cytosol"/>
    <property type="evidence" value="ECO:0007669"/>
    <property type="project" value="TreeGrafter"/>
</dbReference>
<dbReference type="GO" id="GO:0005524">
    <property type="term" value="F:ATP binding"/>
    <property type="evidence" value="ECO:0007669"/>
    <property type="project" value="InterPro"/>
</dbReference>
<dbReference type="SUPFAM" id="SSF52540">
    <property type="entry name" value="P-loop containing nucleoside triphosphate hydrolases"/>
    <property type="match status" value="1"/>
</dbReference>
<dbReference type="Pfam" id="PF13538">
    <property type="entry name" value="UvrD_C_2"/>
    <property type="match status" value="1"/>
</dbReference>
<dbReference type="RefSeq" id="WP_048083029.1">
    <property type="nucleotide sequence ID" value="NZ_JAPVER010000020.1"/>
</dbReference>
<dbReference type="AlphaFoldDB" id="A0A9E5A1J7"/>
<dbReference type="InterPro" id="IPR027417">
    <property type="entry name" value="P-loop_NTPase"/>
</dbReference>
<name>A0A9E5A1J7_9EURY</name>
<evidence type="ECO:0000313" key="3">
    <source>
        <dbReference type="EMBL" id="MCZ3366511.1"/>
    </source>
</evidence>
<dbReference type="Pfam" id="PF13245">
    <property type="entry name" value="AAA_19"/>
    <property type="match status" value="1"/>
</dbReference>
<evidence type="ECO:0000313" key="4">
    <source>
        <dbReference type="EMBL" id="MCZ3371780.1"/>
    </source>
</evidence>
<dbReference type="InterPro" id="IPR011528">
    <property type="entry name" value="NERD"/>
</dbReference>
<dbReference type="EMBL" id="JAPVER010000020">
    <property type="protein sequence ID" value="MCZ3366511.1"/>
    <property type="molecule type" value="Genomic_DNA"/>
</dbReference>
<comment type="caution">
    <text evidence="4">The sequence shown here is derived from an EMBL/GenBank/DDBJ whole genome shotgun (WGS) entry which is preliminary data.</text>
</comment>
<dbReference type="GO" id="GO:0003677">
    <property type="term" value="F:DNA binding"/>
    <property type="evidence" value="ECO:0007669"/>
    <property type="project" value="InterPro"/>
</dbReference>
<dbReference type="InterPro" id="IPR027785">
    <property type="entry name" value="UvrD-like_helicase_C"/>
</dbReference>
<dbReference type="InterPro" id="IPR000212">
    <property type="entry name" value="DNA_helicase_UvrD/REP"/>
</dbReference>
<proteinExistence type="predicted"/>
<dbReference type="EMBL" id="JAPVES010000027">
    <property type="protein sequence ID" value="MCZ3371780.1"/>
    <property type="molecule type" value="Genomic_DNA"/>
</dbReference>
<dbReference type="Proteomes" id="UP001074446">
    <property type="component" value="Unassembled WGS sequence"/>
</dbReference>
<dbReference type="PANTHER" id="PTHR11070">
    <property type="entry name" value="UVRD / RECB / PCRA DNA HELICASE FAMILY MEMBER"/>
    <property type="match status" value="1"/>
</dbReference>
<keyword evidence="5" id="KW-1185">Reference proteome</keyword>
<evidence type="ECO:0000259" key="2">
    <source>
        <dbReference type="Pfam" id="PF13538"/>
    </source>
</evidence>
<dbReference type="GO" id="GO:0043138">
    <property type="term" value="F:3'-5' DNA helicase activity"/>
    <property type="evidence" value="ECO:0007669"/>
    <property type="project" value="TreeGrafter"/>
</dbReference>
<evidence type="ECO:0000259" key="1">
    <source>
        <dbReference type="Pfam" id="PF08378"/>
    </source>
</evidence>
<dbReference type="GO" id="GO:0000725">
    <property type="term" value="P:recombinational repair"/>
    <property type="evidence" value="ECO:0007669"/>
    <property type="project" value="TreeGrafter"/>
</dbReference>
<gene>
    <name evidence="4" type="ORF">O3H35_03955</name>
    <name evidence="3" type="ORF">O3H54_11530</name>
</gene>
<feature type="domain" description="UvrD-like helicase C-terminal" evidence="2">
    <location>
        <begin position="509"/>
        <end position="554"/>
    </location>
</feature>
<dbReference type="PANTHER" id="PTHR11070:SF2">
    <property type="entry name" value="ATP-DEPENDENT DNA HELICASE SRS2"/>
    <property type="match status" value="1"/>
</dbReference>
<protein>
    <submittedName>
        <fullName evidence="4">UvrD-helicase domain-containing protein</fullName>
    </submittedName>
</protein>
<sequence length="578" mass="67827">MRIYPSWEKIEKFKEPLTEGENALARFLDDNLPEDWKIFIRPYLNNGRPDIVILNPNVGLMIYSVKEWKSVNYDHEYNLEETSAYIKQVNNYRNKIIEQIIPDMGEKIDENNRLFALVQTGIYIHNISGDNARELFDNRNYPTIAGFDDLTEENVKYVVPGAGFERSSYMAKAWADEIEFWLNPPFHSKRHGEKLKLTAKQKNHSKPKPGHRRIRGAAGSGKTLVIAYRAAKLAAEGHKVLVMTFNLTLWHYIKDMIARAPFDFEWKNITFNHFHGFCNDILNELSVPKPSKNYFDEVVPKVEDAISDINIDRFKFDAILIDEGQDCKWEWYNLLSKFLNERDELLFVCDKNQNIYGRELSWIDNMASVKFRGRWGELNTIYRLPPKIGSVANKFSETFGLDNMIESEEYAQLTLFERPPIFKWKNIKQIDWLHEIKNAYTLLKYQQRGFGEGQASDIVILLPTKKMGMKAVKLFKKRNIDVNHVFEEDRTRYSRHKKAFPLEDSRLKISTIHSFKGWEAIHVIMLIPTRWNGDENLDSMVYTAMTRTRKNLIVLNSNERYMEFGDSLSRKSDDKNKE</sequence>
<dbReference type="Pfam" id="PF08378">
    <property type="entry name" value="NERD"/>
    <property type="match status" value="1"/>
</dbReference>
<dbReference type="Gene3D" id="3.40.50.300">
    <property type="entry name" value="P-loop containing nucleotide triphosphate hydrolases"/>
    <property type="match status" value="2"/>
</dbReference>